<evidence type="ECO:0008006" key="4">
    <source>
        <dbReference type="Google" id="ProtNLM"/>
    </source>
</evidence>
<keyword evidence="1" id="KW-0812">Transmembrane</keyword>
<dbReference type="InterPro" id="IPR029044">
    <property type="entry name" value="Nucleotide-diphossugar_trans"/>
</dbReference>
<dbReference type="AlphaFoldDB" id="A0A250X9C6"/>
<gene>
    <name evidence="2" type="ORF">CEUSTIGMA_g7112.t1</name>
</gene>
<sequence length="333" mass="37754">MSIHINSDSSLAIFFFHSVVGALIMLLLWADMNILMPDDTDLLTLPWTRDWPMQNWTKHIPSTVVIAVATTCTRLPYVMQSLPFMLNQTWRPLRIIISLPQCDQDAVLSQLSPLATFNRLLNLSPRFTKNESVWMATTKTVESTPILLNFCERDWGPGTKLIGAYKTVGPSEDTVIITLDDDCIYSQHTVQTLLTHLPADGGAIGGLCQEPRWSKGTHGDWRRTDQAVLYRHVLTESAVECRGCLMGFHGSAYWASSFNDSLLTYVDSLPPECYFADDVWISGLLHQAGVKRWTYFKAPHPHHLPKHSSSISSIAFTRDKHMWPCAKHFNYFK</sequence>
<dbReference type="STRING" id="1157962.A0A250X9C6"/>
<keyword evidence="1" id="KW-1133">Transmembrane helix</keyword>
<evidence type="ECO:0000313" key="2">
    <source>
        <dbReference type="EMBL" id="GAX79671.1"/>
    </source>
</evidence>
<proteinExistence type="predicted"/>
<name>A0A250X9C6_9CHLO</name>
<evidence type="ECO:0000256" key="1">
    <source>
        <dbReference type="SAM" id="Phobius"/>
    </source>
</evidence>
<dbReference type="Proteomes" id="UP000232323">
    <property type="component" value="Unassembled WGS sequence"/>
</dbReference>
<dbReference type="OrthoDB" id="414863at2759"/>
<comment type="caution">
    <text evidence="2">The sequence shown here is derived from an EMBL/GenBank/DDBJ whole genome shotgun (WGS) entry which is preliminary data.</text>
</comment>
<reference evidence="2 3" key="1">
    <citation type="submission" date="2017-08" db="EMBL/GenBank/DDBJ databases">
        <title>Acidophilic green algal genome provides insights into adaptation to an acidic environment.</title>
        <authorList>
            <person name="Hirooka S."/>
            <person name="Hirose Y."/>
            <person name="Kanesaki Y."/>
            <person name="Higuchi S."/>
            <person name="Fujiwara T."/>
            <person name="Onuma R."/>
            <person name="Era A."/>
            <person name="Ohbayashi R."/>
            <person name="Uzuka A."/>
            <person name="Nozaki H."/>
            <person name="Yoshikawa H."/>
            <person name="Miyagishima S.Y."/>
        </authorList>
    </citation>
    <scope>NUCLEOTIDE SEQUENCE [LARGE SCALE GENOMIC DNA]</scope>
    <source>
        <strain evidence="2 3">NIES-2499</strain>
    </source>
</reference>
<organism evidence="2 3">
    <name type="scientific">Chlamydomonas eustigma</name>
    <dbReference type="NCBI Taxonomy" id="1157962"/>
    <lineage>
        <taxon>Eukaryota</taxon>
        <taxon>Viridiplantae</taxon>
        <taxon>Chlorophyta</taxon>
        <taxon>core chlorophytes</taxon>
        <taxon>Chlorophyceae</taxon>
        <taxon>CS clade</taxon>
        <taxon>Chlamydomonadales</taxon>
        <taxon>Chlamydomonadaceae</taxon>
        <taxon>Chlamydomonas</taxon>
    </lineage>
</organism>
<dbReference type="SUPFAM" id="SSF53448">
    <property type="entry name" value="Nucleotide-diphospho-sugar transferases"/>
    <property type="match status" value="1"/>
</dbReference>
<accession>A0A250X9C6</accession>
<keyword evidence="1" id="KW-0472">Membrane</keyword>
<feature type="transmembrane region" description="Helical" evidence="1">
    <location>
        <begin position="12"/>
        <end position="30"/>
    </location>
</feature>
<evidence type="ECO:0000313" key="3">
    <source>
        <dbReference type="Proteomes" id="UP000232323"/>
    </source>
</evidence>
<keyword evidence="3" id="KW-1185">Reference proteome</keyword>
<protein>
    <recommendedName>
        <fullName evidence="4">Glycosyltransferase 2-like domain-containing protein</fullName>
    </recommendedName>
</protein>
<dbReference type="EMBL" id="BEGY01000044">
    <property type="protein sequence ID" value="GAX79671.1"/>
    <property type="molecule type" value="Genomic_DNA"/>
</dbReference>